<dbReference type="Proteomes" id="UP001161247">
    <property type="component" value="Chromosome 8"/>
</dbReference>
<organism evidence="2 3">
    <name type="scientific">Oldenlandia corymbosa var. corymbosa</name>
    <dbReference type="NCBI Taxonomy" id="529605"/>
    <lineage>
        <taxon>Eukaryota</taxon>
        <taxon>Viridiplantae</taxon>
        <taxon>Streptophyta</taxon>
        <taxon>Embryophyta</taxon>
        <taxon>Tracheophyta</taxon>
        <taxon>Spermatophyta</taxon>
        <taxon>Magnoliopsida</taxon>
        <taxon>eudicotyledons</taxon>
        <taxon>Gunneridae</taxon>
        <taxon>Pentapetalae</taxon>
        <taxon>asterids</taxon>
        <taxon>lamiids</taxon>
        <taxon>Gentianales</taxon>
        <taxon>Rubiaceae</taxon>
        <taxon>Rubioideae</taxon>
        <taxon>Spermacoceae</taxon>
        <taxon>Hedyotis-Oldenlandia complex</taxon>
        <taxon>Oldenlandia</taxon>
    </lineage>
</organism>
<dbReference type="Pfam" id="PF03478">
    <property type="entry name" value="Beta-prop_KIB1-4"/>
    <property type="match status" value="1"/>
</dbReference>
<proteinExistence type="predicted"/>
<evidence type="ECO:0000313" key="2">
    <source>
        <dbReference type="EMBL" id="CAI9116909.1"/>
    </source>
</evidence>
<dbReference type="AlphaFoldDB" id="A0AAV1EB42"/>
<dbReference type="EMBL" id="OX459125">
    <property type="protein sequence ID" value="CAI9116909.1"/>
    <property type="molecule type" value="Genomic_DNA"/>
</dbReference>
<evidence type="ECO:0000259" key="1">
    <source>
        <dbReference type="Pfam" id="PF03478"/>
    </source>
</evidence>
<dbReference type="PANTHER" id="PTHR40891:SF1">
    <property type="entry name" value="DUF295 DOMAIN-CONTAINING PROTEIN"/>
    <property type="match status" value="1"/>
</dbReference>
<name>A0AAV1EB42_OLDCO</name>
<accession>A0AAV1EB42</accession>
<sequence>MMPSLDEEGEKYDTCFDYMVGSCGDLFLVRPKTLGELTDRIKSIYVYKLEKKFDKTNLLWTEVEHIDDRVFFVNDHTSISCSPAVSTLKGNCIYFTFDRKDPNLYTYDMEEDHIHSFKPCPSAVNKRGSAYFVMFGYFLSSPKPRKKGDCN</sequence>
<gene>
    <name evidence="2" type="ORF">OLC1_LOCUS23075</name>
</gene>
<evidence type="ECO:0000313" key="3">
    <source>
        <dbReference type="Proteomes" id="UP001161247"/>
    </source>
</evidence>
<dbReference type="PANTHER" id="PTHR40891">
    <property type="entry name" value="DUF295 DOMAIN-CONTAINING PROTEIN"/>
    <property type="match status" value="1"/>
</dbReference>
<reference evidence="2" key="1">
    <citation type="submission" date="2023-03" db="EMBL/GenBank/DDBJ databases">
        <authorList>
            <person name="Julca I."/>
        </authorList>
    </citation>
    <scope>NUCLEOTIDE SEQUENCE</scope>
</reference>
<feature type="domain" description="KIB1-4 beta-propeller" evidence="1">
    <location>
        <begin position="15"/>
        <end position="105"/>
    </location>
</feature>
<dbReference type="InterPro" id="IPR005174">
    <property type="entry name" value="KIB1-4_b-propeller"/>
</dbReference>
<keyword evidence="3" id="KW-1185">Reference proteome</keyword>
<protein>
    <submittedName>
        <fullName evidence="2">OLC1v1018198C1</fullName>
    </submittedName>
</protein>